<reference evidence="3" key="1">
    <citation type="submission" date="2024-06" db="EMBL/GenBank/DDBJ databases">
        <title>Caulobacter inopinatus, sp. nov.</title>
        <authorList>
            <person name="Donachie S.P."/>
        </authorList>
    </citation>
    <scope>NUCLEOTIDE SEQUENCE</scope>
    <source>
        <strain evidence="3">73W</strain>
    </source>
</reference>
<dbReference type="EMBL" id="CP158375">
    <property type="protein sequence ID" value="XDO97838.1"/>
    <property type="molecule type" value="Genomic_DNA"/>
</dbReference>
<dbReference type="Pfam" id="PF05239">
    <property type="entry name" value="PRC"/>
    <property type="match status" value="1"/>
</dbReference>
<name>A0AB39KX06_9CAUL</name>
<accession>A0AB39KX06</accession>
<feature type="domain" description="PRC-barrel" evidence="2">
    <location>
        <begin position="36"/>
        <end position="87"/>
    </location>
</feature>
<proteinExistence type="predicted"/>
<sequence length="122" mass="12698">MKTLLIGLSVAAIGGGAIAQTFTVARDENVPAKGAFTVGQVEDADVIDSANKKAGEVEHVLLDSAGKPTAVVIEIDRMGLDKKVVVALADVTVAPEPGDNDDHIVRTKLTKAQLNALPEWKG</sequence>
<dbReference type="RefSeq" id="WP_369061320.1">
    <property type="nucleotide sequence ID" value="NZ_CP158375.1"/>
</dbReference>
<gene>
    <name evidence="3" type="ORF">ABOZ73_05315</name>
</gene>
<keyword evidence="1" id="KW-0732">Signal</keyword>
<feature type="chain" id="PRO_5044213286" evidence="1">
    <location>
        <begin position="20"/>
        <end position="122"/>
    </location>
</feature>
<organism evidence="3">
    <name type="scientific">Caulobacter sp. 73W</name>
    <dbReference type="NCBI Taxonomy" id="3161137"/>
    <lineage>
        <taxon>Bacteria</taxon>
        <taxon>Pseudomonadati</taxon>
        <taxon>Pseudomonadota</taxon>
        <taxon>Alphaproteobacteria</taxon>
        <taxon>Caulobacterales</taxon>
        <taxon>Caulobacteraceae</taxon>
        <taxon>Caulobacter</taxon>
    </lineage>
</organism>
<evidence type="ECO:0000256" key="1">
    <source>
        <dbReference type="SAM" id="SignalP"/>
    </source>
</evidence>
<protein>
    <submittedName>
        <fullName evidence="3">PRC-barrel domain-containing protein</fullName>
    </submittedName>
</protein>
<dbReference type="InterPro" id="IPR011033">
    <property type="entry name" value="PRC_barrel-like_sf"/>
</dbReference>
<evidence type="ECO:0000313" key="3">
    <source>
        <dbReference type="EMBL" id="XDO97838.1"/>
    </source>
</evidence>
<dbReference type="SUPFAM" id="SSF50346">
    <property type="entry name" value="PRC-barrel domain"/>
    <property type="match status" value="1"/>
</dbReference>
<dbReference type="AlphaFoldDB" id="A0AB39KX06"/>
<dbReference type="InterPro" id="IPR027275">
    <property type="entry name" value="PRC-brl_dom"/>
</dbReference>
<dbReference type="Gene3D" id="2.30.30.240">
    <property type="entry name" value="PRC-barrel domain"/>
    <property type="match status" value="1"/>
</dbReference>
<feature type="signal peptide" evidence="1">
    <location>
        <begin position="1"/>
        <end position="19"/>
    </location>
</feature>
<evidence type="ECO:0000259" key="2">
    <source>
        <dbReference type="Pfam" id="PF05239"/>
    </source>
</evidence>